<dbReference type="AlphaFoldDB" id="A0A444ZSJ8"/>
<feature type="compositionally biased region" description="Basic and acidic residues" evidence="1">
    <location>
        <begin position="32"/>
        <end position="50"/>
    </location>
</feature>
<protein>
    <submittedName>
        <fullName evidence="2">Uncharacterized protein</fullName>
    </submittedName>
</protein>
<sequence length="99" mass="11111">MQAEEDTMQPCPYVIGVVKGEKQASHPHHGNHHETRSPGEGDLNRNKTADYVHGQKPFDQKRKTQVVIVKENKLTPAIGIIDIGRPSWKRKSPPLKSLP</sequence>
<keyword evidence="3" id="KW-1185">Reference proteome</keyword>
<organism evidence="2 3">
    <name type="scientific">Arachis hypogaea</name>
    <name type="common">Peanut</name>
    <dbReference type="NCBI Taxonomy" id="3818"/>
    <lineage>
        <taxon>Eukaryota</taxon>
        <taxon>Viridiplantae</taxon>
        <taxon>Streptophyta</taxon>
        <taxon>Embryophyta</taxon>
        <taxon>Tracheophyta</taxon>
        <taxon>Spermatophyta</taxon>
        <taxon>Magnoliopsida</taxon>
        <taxon>eudicotyledons</taxon>
        <taxon>Gunneridae</taxon>
        <taxon>Pentapetalae</taxon>
        <taxon>rosids</taxon>
        <taxon>fabids</taxon>
        <taxon>Fabales</taxon>
        <taxon>Fabaceae</taxon>
        <taxon>Papilionoideae</taxon>
        <taxon>50 kb inversion clade</taxon>
        <taxon>dalbergioids sensu lato</taxon>
        <taxon>Dalbergieae</taxon>
        <taxon>Pterocarpus clade</taxon>
        <taxon>Arachis</taxon>
    </lineage>
</organism>
<evidence type="ECO:0000313" key="3">
    <source>
        <dbReference type="Proteomes" id="UP000289738"/>
    </source>
</evidence>
<dbReference type="Proteomes" id="UP000289738">
    <property type="component" value="Chromosome B03"/>
</dbReference>
<feature type="region of interest" description="Disordered" evidence="1">
    <location>
        <begin position="1"/>
        <end position="61"/>
    </location>
</feature>
<gene>
    <name evidence="2" type="ORF">Ahy_B03g061944</name>
</gene>
<reference evidence="2 3" key="1">
    <citation type="submission" date="2019-01" db="EMBL/GenBank/DDBJ databases">
        <title>Sequencing of cultivated peanut Arachis hypogaea provides insights into genome evolution and oil improvement.</title>
        <authorList>
            <person name="Chen X."/>
        </authorList>
    </citation>
    <scope>NUCLEOTIDE SEQUENCE [LARGE SCALE GENOMIC DNA]</scope>
    <source>
        <strain evidence="3">cv. Fuhuasheng</strain>
        <tissue evidence="2">Leaves</tissue>
    </source>
</reference>
<evidence type="ECO:0000313" key="2">
    <source>
        <dbReference type="EMBL" id="RYR17157.1"/>
    </source>
</evidence>
<dbReference type="EMBL" id="SDMP01000013">
    <property type="protein sequence ID" value="RYR17157.1"/>
    <property type="molecule type" value="Genomic_DNA"/>
</dbReference>
<comment type="caution">
    <text evidence="2">The sequence shown here is derived from an EMBL/GenBank/DDBJ whole genome shotgun (WGS) entry which is preliminary data.</text>
</comment>
<accession>A0A444ZSJ8</accession>
<name>A0A444ZSJ8_ARAHY</name>
<evidence type="ECO:0000256" key="1">
    <source>
        <dbReference type="SAM" id="MobiDB-lite"/>
    </source>
</evidence>
<proteinExistence type="predicted"/>